<evidence type="ECO:0000256" key="1">
    <source>
        <dbReference type="ARBA" id="ARBA00004429"/>
    </source>
</evidence>
<evidence type="ECO:0000256" key="6">
    <source>
        <dbReference type="ARBA" id="ARBA00022538"/>
    </source>
</evidence>
<sequence>MNFPAILNILGHVIKYELLLLLIPFAVALFYGQGDASAFLYTILIMLPISIILTKVKGKKKEIYAKEGFLTVGLAWIVISFFGALPFVFNGAIPSFIDAFFETSSGFTTTGASILTEIQSLPKGILFWRSFTHWVGGMGFLIFILALMPSFGGNTIHLLKAESPGPTPGKIVPKIKQTAKILYAIYFVLTVIETIFLKFAGMSWYDAIIHALGTAGTGGFSNMNASVAAFNNPTVDWIITIFMLLFGVNFVLYFQLIRGNFKAFFKSEELKWYLIAVFGAIAIIAVNIIPFNNGDVTRSIRDSAFQVASVVTTTGYATADFNLWPTLSKMILVMLMFMGAMAGSTGGGIKTVRIVIIIKAIRREIDKILHPRRVKSVKIDGNVVEEETISGVFIFIFAYIVIALIAIFIISFDNFDVTTTVTSVIATLSNIGPGLEMVGPTGNYAAFSDLSKIVLSFCMLAGRLEIYPMLILFSPSLWKKRY</sequence>
<comment type="subcellular location">
    <subcellularLocation>
        <location evidence="1">Cell inner membrane</location>
        <topology evidence="1">Multi-pass membrane protein</topology>
    </subcellularLocation>
</comment>
<feature type="transmembrane region" description="Helical" evidence="13">
    <location>
        <begin position="392"/>
        <end position="412"/>
    </location>
</feature>
<dbReference type="PANTHER" id="PTHR32024">
    <property type="entry name" value="TRK SYSTEM POTASSIUM UPTAKE PROTEIN TRKG-RELATED"/>
    <property type="match status" value="1"/>
</dbReference>
<evidence type="ECO:0000313" key="14">
    <source>
        <dbReference type="EMBL" id="CUO53737.1"/>
    </source>
</evidence>
<dbReference type="GO" id="GO:0005886">
    <property type="term" value="C:plasma membrane"/>
    <property type="evidence" value="ECO:0007669"/>
    <property type="project" value="UniProtKB-SubCell"/>
</dbReference>
<comment type="similarity">
    <text evidence="2">Belongs to the TrkH potassium transport family.</text>
</comment>
<evidence type="ECO:0000256" key="4">
    <source>
        <dbReference type="ARBA" id="ARBA00022475"/>
    </source>
</evidence>
<keyword evidence="5" id="KW-0997">Cell inner membrane</keyword>
<dbReference type="EMBL" id="CYZV01000029">
    <property type="protein sequence ID" value="CUO53737.1"/>
    <property type="molecule type" value="Genomic_DNA"/>
</dbReference>
<evidence type="ECO:0000256" key="8">
    <source>
        <dbReference type="ARBA" id="ARBA00022958"/>
    </source>
</evidence>
<feature type="binding site" evidence="12">
    <location>
        <position position="109"/>
    </location>
    <ligand>
        <name>K(+)</name>
        <dbReference type="ChEBI" id="CHEBI:29103"/>
    </ligand>
</feature>
<dbReference type="InterPro" id="IPR004772">
    <property type="entry name" value="TrkH"/>
</dbReference>
<evidence type="ECO:0000256" key="5">
    <source>
        <dbReference type="ARBA" id="ARBA00022519"/>
    </source>
</evidence>
<feature type="transmembrane region" description="Helical" evidence="13">
    <location>
        <begin position="237"/>
        <end position="258"/>
    </location>
</feature>
<evidence type="ECO:0000256" key="12">
    <source>
        <dbReference type="PIRSR" id="PIRSR006247-1"/>
    </source>
</evidence>
<evidence type="ECO:0000256" key="9">
    <source>
        <dbReference type="ARBA" id="ARBA00022989"/>
    </source>
</evidence>
<dbReference type="OrthoDB" id="9810952at2"/>
<dbReference type="AlphaFoldDB" id="A0A174FW91"/>
<dbReference type="Proteomes" id="UP000095558">
    <property type="component" value="Unassembled WGS sequence"/>
</dbReference>
<evidence type="ECO:0000313" key="15">
    <source>
        <dbReference type="Proteomes" id="UP000095558"/>
    </source>
</evidence>
<gene>
    <name evidence="14" type="primary">trkH</name>
    <name evidence="14" type="ORF">ERS852470_02633</name>
</gene>
<keyword evidence="10" id="KW-0406">Ion transport</keyword>
<dbReference type="InterPro" id="IPR003445">
    <property type="entry name" value="Cat_transpt"/>
</dbReference>
<feature type="transmembrane region" description="Helical" evidence="13">
    <location>
        <begin position="453"/>
        <end position="473"/>
    </location>
</feature>
<feature type="transmembrane region" description="Helical" evidence="13">
    <location>
        <begin position="12"/>
        <end position="32"/>
    </location>
</feature>
<keyword evidence="12" id="KW-0479">Metal-binding</keyword>
<feature type="binding site" evidence="12">
    <location>
        <position position="314"/>
    </location>
    <ligand>
        <name>K(+)</name>
        <dbReference type="ChEBI" id="CHEBI:29103"/>
    </ligand>
</feature>
<feature type="binding site" evidence="12">
    <location>
        <position position="218"/>
    </location>
    <ligand>
        <name>K(+)</name>
        <dbReference type="ChEBI" id="CHEBI:29103"/>
    </ligand>
</feature>
<feature type="binding site" evidence="12">
    <location>
        <position position="313"/>
    </location>
    <ligand>
        <name>K(+)</name>
        <dbReference type="ChEBI" id="CHEBI:29103"/>
    </ligand>
</feature>
<protein>
    <submittedName>
        <fullName evidence="14">Trk system potassium uptake protein TrkH</fullName>
    </submittedName>
</protein>
<evidence type="ECO:0000256" key="11">
    <source>
        <dbReference type="ARBA" id="ARBA00023136"/>
    </source>
</evidence>
<proteinExistence type="inferred from homology"/>
<feature type="transmembrane region" description="Helical" evidence="13">
    <location>
        <begin position="68"/>
        <end position="89"/>
    </location>
</feature>
<dbReference type="PANTHER" id="PTHR32024:SF2">
    <property type="entry name" value="TRK SYSTEM POTASSIUM UPTAKE PROTEIN TRKG-RELATED"/>
    <property type="match status" value="1"/>
</dbReference>
<keyword evidence="9 13" id="KW-1133">Transmembrane helix</keyword>
<feature type="transmembrane region" description="Helical" evidence="13">
    <location>
        <begin position="270"/>
        <end position="289"/>
    </location>
</feature>
<evidence type="ECO:0000256" key="2">
    <source>
        <dbReference type="ARBA" id="ARBA00009137"/>
    </source>
</evidence>
<keyword evidence="8 12" id="KW-0630">Potassium</keyword>
<dbReference type="Pfam" id="PF02386">
    <property type="entry name" value="TrkH"/>
    <property type="match status" value="1"/>
</dbReference>
<feature type="transmembrane region" description="Helical" evidence="13">
    <location>
        <begin position="330"/>
        <end position="349"/>
    </location>
</feature>
<feature type="binding site" evidence="12">
    <location>
        <position position="110"/>
    </location>
    <ligand>
        <name>K(+)</name>
        <dbReference type="ChEBI" id="CHEBI:29103"/>
    </ligand>
</feature>
<keyword evidence="3" id="KW-0813">Transport</keyword>
<feature type="transmembrane region" description="Helical" evidence="13">
    <location>
        <begin position="181"/>
        <end position="200"/>
    </location>
</feature>
<dbReference type="GO" id="GO:0046872">
    <property type="term" value="F:metal ion binding"/>
    <property type="evidence" value="ECO:0007669"/>
    <property type="project" value="UniProtKB-KW"/>
</dbReference>
<evidence type="ECO:0000256" key="10">
    <source>
        <dbReference type="ARBA" id="ARBA00023065"/>
    </source>
</evidence>
<evidence type="ECO:0000256" key="13">
    <source>
        <dbReference type="SAM" id="Phobius"/>
    </source>
</evidence>
<evidence type="ECO:0000256" key="3">
    <source>
        <dbReference type="ARBA" id="ARBA00022448"/>
    </source>
</evidence>
<keyword evidence="7 13" id="KW-0812">Transmembrane</keyword>
<feature type="transmembrane region" description="Helical" evidence="13">
    <location>
        <begin position="38"/>
        <end position="56"/>
    </location>
</feature>
<dbReference type="GO" id="GO:0015379">
    <property type="term" value="F:potassium:chloride symporter activity"/>
    <property type="evidence" value="ECO:0007669"/>
    <property type="project" value="InterPro"/>
</dbReference>
<evidence type="ECO:0000256" key="7">
    <source>
        <dbReference type="ARBA" id="ARBA00022692"/>
    </source>
</evidence>
<organism evidence="14 15">
    <name type="scientific">Clostridium disporicum</name>
    <dbReference type="NCBI Taxonomy" id="84024"/>
    <lineage>
        <taxon>Bacteria</taxon>
        <taxon>Bacillati</taxon>
        <taxon>Bacillota</taxon>
        <taxon>Clostridia</taxon>
        <taxon>Eubacteriales</taxon>
        <taxon>Clostridiaceae</taxon>
        <taxon>Clostridium</taxon>
    </lineage>
</organism>
<dbReference type="RefSeq" id="WP_055277312.1">
    <property type="nucleotide sequence ID" value="NZ_CYZV01000029.1"/>
</dbReference>
<keyword evidence="4" id="KW-1003">Cell membrane</keyword>
<feature type="transmembrane region" description="Helical" evidence="13">
    <location>
        <begin position="131"/>
        <end position="151"/>
    </location>
</feature>
<keyword evidence="6" id="KW-0633">Potassium transport</keyword>
<accession>A0A174FW91</accession>
<keyword evidence="11 13" id="KW-0472">Membrane</keyword>
<name>A0A174FW91_9CLOT</name>
<reference evidence="14 15" key="1">
    <citation type="submission" date="2015-09" db="EMBL/GenBank/DDBJ databases">
        <authorList>
            <consortium name="Pathogen Informatics"/>
        </authorList>
    </citation>
    <scope>NUCLEOTIDE SEQUENCE [LARGE SCALE GENOMIC DNA]</scope>
    <source>
        <strain evidence="14 15">2789STDY5834855</strain>
    </source>
</reference>
<dbReference type="PIRSF" id="PIRSF006247">
    <property type="entry name" value="TrkH"/>
    <property type="match status" value="1"/>
</dbReference>
<feature type="binding site" evidence="12">
    <location>
        <position position="430"/>
    </location>
    <ligand>
        <name>K(+)</name>
        <dbReference type="ChEBI" id="CHEBI:29103"/>
    </ligand>
</feature>